<evidence type="ECO:0000256" key="1">
    <source>
        <dbReference type="ARBA" id="ARBA00001933"/>
    </source>
</evidence>
<dbReference type="PANTHER" id="PTHR42885:SF1">
    <property type="entry name" value="THREONINE-PHOSPHATE DECARBOXYLASE"/>
    <property type="match status" value="1"/>
</dbReference>
<dbReference type="InterPro" id="IPR007212">
    <property type="entry name" value="Zf-like"/>
</dbReference>
<dbReference type="GO" id="GO:0030170">
    <property type="term" value="F:pyridoxal phosphate binding"/>
    <property type="evidence" value="ECO:0007669"/>
    <property type="project" value="InterPro"/>
</dbReference>
<name>L0L0F5_METHD</name>
<dbReference type="Pfam" id="PF04071">
    <property type="entry name" value="zf-like"/>
    <property type="match status" value="1"/>
</dbReference>
<dbReference type="KEGG" id="mhz:Metho_1539"/>
<feature type="domain" description="Aminotransferase class I/classII large" evidence="3">
    <location>
        <begin position="63"/>
        <end position="377"/>
    </location>
</feature>
<sequence length="496" mass="55294">MEEKRAVLKENVSMIARSYHGVLLDELRAKTYAQKTPTLDFSTRLNPKGNVFQCQNDILDLHDLMHASGDHICQYPDNRYLEFRNAAAGFIGKGLTHSNIIPGSGTCEIIRLVLGCTLEKGDIVLVPFPSPPEYIRNSILFGARVIPLPPHELLLAEDTVLSCARVILLSNPGNPGGRLISKKELRLFAQRCAENRTLLIVDESCIELSDPSQTLAGHVFDNDFIVVVRSIAHAFAIPGLAAAYGIASEKLAQLLDNVRFPWSIGAHSDVLCTAVLNMEGGTNSRYLEESRELIRSQRNYMIKRIGRIHGFSPQSSDANYLLVDLKDLFMDARTLTENLALKGFLIRDCSAFFQAEKQFVRIGLHLQEDGDSLLKAIGEVLTETSKEGARERLEVTIETAATGDASASRGTCQYYPCHFEEQDCTFCFCPFYACEDVRTGGKWIVASSGNKVWSCENCTYIHQSRLSRQILDILMEEGDTEDNIKKAWDLIIKPLL</sequence>
<evidence type="ECO:0000313" key="6">
    <source>
        <dbReference type="Proteomes" id="UP000010866"/>
    </source>
</evidence>
<dbReference type="InterPro" id="IPR015421">
    <property type="entry name" value="PyrdxlP-dep_Trfase_major"/>
</dbReference>
<feature type="domain" description="Cysteine-rich small" evidence="4">
    <location>
        <begin position="409"/>
        <end position="478"/>
    </location>
</feature>
<evidence type="ECO:0000259" key="4">
    <source>
        <dbReference type="Pfam" id="PF04071"/>
    </source>
</evidence>
<dbReference type="SUPFAM" id="SSF53383">
    <property type="entry name" value="PLP-dependent transferases"/>
    <property type="match status" value="1"/>
</dbReference>
<proteinExistence type="predicted"/>
<dbReference type="InterPro" id="IPR004839">
    <property type="entry name" value="Aminotransferase_I/II_large"/>
</dbReference>
<dbReference type="STRING" id="867904.Metho_1539"/>
<keyword evidence="6" id="KW-1185">Reference proteome</keyword>
<dbReference type="CDD" id="cd00609">
    <property type="entry name" value="AAT_like"/>
    <property type="match status" value="1"/>
</dbReference>
<organism evidence="5 6">
    <name type="scientific">Methanomethylovorans hollandica (strain DSM 15978 / NBRC 107637 / DMS1)</name>
    <dbReference type="NCBI Taxonomy" id="867904"/>
    <lineage>
        <taxon>Archaea</taxon>
        <taxon>Methanobacteriati</taxon>
        <taxon>Methanobacteriota</taxon>
        <taxon>Stenosarchaea group</taxon>
        <taxon>Methanomicrobia</taxon>
        <taxon>Methanosarcinales</taxon>
        <taxon>Methanosarcinaceae</taxon>
        <taxon>Methanomethylovorans</taxon>
    </lineage>
</organism>
<protein>
    <submittedName>
        <fullName evidence="5">PLP-dependent enzyme, histidinol-phosphate/aromatic aminotransferase or cobyric acid decarboxylase</fullName>
    </submittedName>
</protein>
<evidence type="ECO:0000259" key="3">
    <source>
        <dbReference type="Pfam" id="PF00155"/>
    </source>
</evidence>
<gene>
    <name evidence="5" type="ordered locus">Metho_1539</name>
</gene>
<dbReference type="EMBL" id="CP003362">
    <property type="protein sequence ID" value="AGB49739.1"/>
    <property type="molecule type" value="Genomic_DNA"/>
</dbReference>
<dbReference type="GO" id="GO:0008483">
    <property type="term" value="F:transaminase activity"/>
    <property type="evidence" value="ECO:0007669"/>
    <property type="project" value="UniProtKB-KW"/>
</dbReference>
<dbReference type="GeneID" id="14407348"/>
<keyword evidence="2" id="KW-0663">Pyridoxal phosphate</keyword>
<dbReference type="Gene3D" id="3.40.640.10">
    <property type="entry name" value="Type I PLP-dependent aspartate aminotransferase-like (Major domain)"/>
    <property type="match status" value="1"/>
</dbReference>
<reference evidence="6" key="1">
    <citation type="submission" date="2012-02" db="EMBL/GenBank/DDBJ databases">
        <title>Complete sequence of chromosome of Methanomethylovorans hollandica DSM 15978.</title>
        <authorList>
            <person name="Lucas S."/>
            <person name="Copeland A."/>
            <person name="Lapidus A."/>
            <person name="Glavina del Rio T."/>
            <person name="Dalin E."/>
            <person name="Tice H."/>
            <person name="Bruce D."/>
            <person name="Goodwin L."/>
            <person name="Pitluck S."/>
            <person name="Peters L."/>
            <person name="Mikhailova N."/>
            <person name="Held B."/>
            <person name="Kyrpides N."/>
            <person name="Mavromatis K."/>
            <person name="Ivanova N."/>
            <person name="Brettin T."/>
            <person name="Detter J.C."/>
            <person name="Han C."/>
            <person name="Larimer F."/>
            <person name="Land M."/>
            <person name="Hauser L."/>
            <person name="Markowitz V."/>
            <person name="Cheng J.-F."/>
            <person name="Hugenholtz P."/>
            <person name="Woyke T."/>
            <person name="Wu D."/>
            <person name="Spring S."/>
            <person name="Schroeder M."/>
            <person name="Brambilla E."/>
            <person name="Klenk H.-P."/>
            <person name="Eisen J.A."/>
        </authorList>
    </citation>
    <scope>NUCLEOTIDE SEQUENCE [LARGE SCALE GENOMIC DNA]</scope>
    <source>
        <strain evidence="6">DSM 15978 / NBRC 107637 / DMS1</strain>
    </source>
</reference>
<dbReference type="PANTHER" id="PTHR42885">
    <property type="entry name" value="HISTIDINOL-PHOSPHATE AMINOTRANSFERASE-RELATED"/>
    <property type="match status" value="1"/>
</dbReference>
<keyword evidence="5" id="KW-0808">Transferase</keyword>
<keyword evidence="5" id="KW-0032">Aminotransferase</keyword>
<dbReference type="RefSeq" id="WP_015324904.1">
    <property type="nucleotide sequence ID" value="NC_019977.1"/>
</dbReference>
<dbReference type="InterPro" id="IPR015422">
    <property type="entry name" value="PyrdxlP-dep_Trfase_small"/>
</dbReference>
<dbReference type="OrthoDB" id="39225at2157"/>
<accession>L0L0F5</accession>
<dbReference type="InterPro" id="IPR015424">
    <property type="entry name" value="PyrdxlP-dep_Trfase"/>
</dbReference>
<dbReference type="Proteomes" id="UP000010866">
    <property type="component" value="Chromosome"/>
</dbReference>
<dbReference type="AlphaFoldDB" id="L0L0F5"/>
<dbReference type="HOGENOM" id="CLU_017584_3_2_2"/>
<evidence type="ECO:0000256" key="2">
    <source>
        <dbReference type="ARBA" id="ARBA00022898"/>
    </source>
</evidence>
<dbReference type="Pfam" id="PF00155">
    <property type="entry name" value="Aminotran_1_2"/>
    <property type="match status" value="1"/>
</dbReference>
<comment type="cofactor">
    <cofactor evidence="1">
        <name>pyridoxal 5'-phosphate</name>
        <dbReference type="ChEBI" id="CHEBI:597326"/>
    </cofactor>
</comment>
<evidence type="ECO:0000313" key="5">
    <source>
        <dbReference type="EMBL" id="AGB49739.1"/>
    </source>
</evidence>
<dbReference type="Gene3D" id="3.90.1150.10">
    <property type="entry name" value="Aspartate Aminotransferase, domain 1"/>
    <property type="match status" value="1"/>
</dbReference>